<organism evidence="4 5">
    <name type="scientific">Kaistia dalseonensis</name>
    <dbReference type="NCBI Taxonomy" id="410840"/>
    <lineage>
        <taxon>Bacteria</taxon>
        <taxon>Pseudomonadati</taxon>
        <taxon>Pseudomonadota</taxon>
        <taxon>Alphaproteobacteria</taxon>
        <taxon>Hyphomicrobiales</taxon>
        <taxon>Kaistiaceae</taxon>
        <taxon>Kaistia</taxon>
    </lineage>
</organism>
<dbReference type="EMBL" id="JAUSVO010000007">
    <property type="protein sequence ID" value="MDQ0440113.1"/>
    <property type="molecule type" value="Genomic_DNA"/>
</dbReference>
<comment type="caution">
    <text evidence="4">The sequence shown here is derived from an EMBL/GenBank/DDBJ whole genome shotgun (WGS) entry which is preliminary data.</text>
</comment>
<accession>A0ABU0HE42</accession>
<dbReference type="InterPro" id="IPR036291">
    <property type="entry name" value="NAD(P)-bd_dom_sf"/>
</dbReference>
<keyword evidence="2" id="KW-0560">Oxidoreductase</keyword>
<evidence type="ECO:0000256" key="1">
    <source>
        <dbReference type="ARBA" id="ARBA00006484"/>
    </source>
</evidence>
<dbReference type="InterPro" id="IPR002347">
    <property type="entry name" value="SDR_fam"/>
</dbReference>
<protein>
    <submittedName>
        <fullName evidence="4">NAD(P)-dependent dehydrogenase (Short-subunit alcohol dehydrogenase family)</fullName>
    </submittedName>
</protein>
<dbReference type="CDD" id="cd05233">
    <property type="entry name" value="SDR_c"/>
    <property type="match status" value="1"/>
</dbReference>
<dbReference type="InterPro" id="IPR051122">
    <property type="entry name" value="SDR_DHRS6-like"/>
</dbReference>
<evidence type="ECO:0000313" key="5">
    <source>
        <dbReference type="Proteomes" id="UP001241603"/>
    </source>
</evidence>
<dbReference type="PANTHER" id="PTHR43477">
    <property type="entry name" value="DIHYDROANTICAPSIN 7-DEHYDROGENASE"/>
    <property type="match status" value="1"/>
</dbReference>
<name>A0ABU0HE42_9HYPH</name>
<dbReference type="Pfam" id="PF13561">
    <property type="entry name" value="adh_short_C2"/>
    <property type="match status" value="1"/>
</dbReference>
<reference evidence="4 5" key="1">
    <citation type="submission" date="2023-07" db="EMBL/GenBank/DDBJ databases">
        <title>Genomic Encyclopedia of Type Strains, Phase IV (KMG-IV): sequencing the most valuable type-strain genomes for metagenomic binning, comparative biology and taxonomic classification.</title>
        <authorList>
            <person name="Goeker M."/>
        </authorList>
    </citation>
    <scope>NUCLEOTIDE SEQUENCE [LARGE SCALE GENOMIC DNA]</scope>
    <source>
        <strain evidence="4 5">B6-8</strain>
    </source>
</reference>
<keyword evidence="5" id="KW-1185">Reference proteome</keyword>
<gene>
    <name evidence="4" type="ORF">QO014_004526</name>
</gene>
<dbReference type="Proteomes" id="UP001241603">
    <property type="component" value="Unassembled WGS sequence"/>
</dbReference>
<evidence type="ECO:0000259" key="3">
    <source>
        <dbReference type="SMART" id="SM00822"/>
    </source>
</evidence>
<dbReference type="Gene3D" id="3.40.50.720">
    <property type="entry name" value="NAD(P)-binding Rossmann-like Domain"/>
    <property type="match status" value="1"/>
</dbReference>
<feature type="domain" description="Ketoreductase" evidence="3">
    <location>
        <begin position="6"/>
        <end position="184"/>
    </location>
</feature>
<proteinExistence type="inferred from homology"/>
<dbReference type="SUPFAM" id="SSF51735">
    <property type="entry name" value="NAD(P)-binding Rossmann-fold domains"/>
    <property type="match status" value="1"/>
</dbReference>
<dbReference type="PRINTS" id="PR00081">
    <property type="entry name" value="GDHRDH"/>
</dbReference>
<sequence length="238" mass="25108">MSFENRTVAIIGGGSGFGFRVATRIIAAGGHVVLGGRSEARLLDAVARLGPRARAQTVDIEQKASIAAFFEVIERVDHLFVPAATYKVGPIDTLSDADAESPFRTKFWGQYHAIKAALPRFAPDGSIVLMAGAAGARPIKGAAAYAAANSAIEGLGRALALELAPIRVNTVSPGTIDGDLWRSRPDSVREPAFALYSQLAALGRPGTEDEVADTVLFLMQNSYMTGSTLYPDGGYALR</sequence>
<evidence type="ECO:0000256" key="2">
    <source>
        <dbReference type="ARBA" id="ARBA00023002"/>
    </source>
</evidence>
<dbReference type="SMART" id="SM00822">
    <property type="entry name" value="PKS_KR"/>
    <property type="match status" value="1"/>
</dbReference>
<dbReference type="InterPro" id="IPR057326">
    <property type="entry name" value="KR_dom"/>
</dbReference>
<comment type="similarity">
    <text evidence="1">Belongs to the short-chain dehydrogenases/reductases (SDR) family.</text>
</comment>
<evidence type="ECO:0000313" key="4">
    <source>
        <dbReference type="EMBL" id="MDQ0440113.1"/>
    </source>
</evidence>
<dbReference type="PANTHER" id="PTHR43477:SF1">
    <property type="entry name" value="DIHYDROANTICAPSIN 7-DEHYDROGENASE"/>
    <property type="match status" value="1"/>
</dbReference>
<dbReference type="RefSeq" id="WP_266350992.1">
    <property type="nucleotide sequence ID" value="NZ_JAPKNG010000007.1"/>
</dbReference>